<feature type="region of interest" description="Disordered" evidence="8">
    <location>
        <begin position="277"/>
        <end position="379"/>
    </location>
</feature>
<evidence type="ECO:0000256" key="3">
    <source>
        <dbReference type="ARBA" id="ARBA00023125"/>
    </source>
</evidence>
<name>A0A1J7FV14_LUPAN</name>
<dbReference type="InterPro" id="IPR044810">
    <property type="entry name" value="WRKY_plant"/>
</dbReference>
<dbReference type="PROSITE" id="PS50811">
    <property type="entry name" value="WRKY"/>
    <property type="match status" value="1"/>
</dbReference>
<dbReference type="Gramene" id="OIV91799">
    <property type="protein sequence ID" value="OIV91799"/>
    <property type="gene ID" value="TanjilG_14378"/>
</dbReference>
<keyword evidence="5" id="KW-0539">Nucleus</keyword>
<evidence type="ECO:0000256" key="4">
    <source>
        <dbReference type="ARBA" id="ARBA00023163"/>
    </source>
</evidence>
<dbReference type="OMA" id="SHKAITI"/>
<evidence type="ECO:0000256" key="6">
    <source>
        <dbReference type="ARBA" id="ARBA00059805"/>
    </source>
</evidence>
<dbReference type="FunFam" id="2.20.25.80:FF:000005">
    <property type="entry name" value="probable WRKY transcription factor 14"/>
    <property type="match status" value="1"/>
</dbReference>
<dbReference type="PANTHER" id="PTHR32096:SF18">
    <property type="entry name" value="DISEASE RESISTANCE PROTEIN RRS1B-RELATED"/>
    <property type="match status" value="1"/>
</dbReference>
<protein>
    <recommendedName>
        <fullName evidence="9">WRKY domain-containing protein</fullName>
    </recommendedName>
</protein>
<keyword evidence="11" id="KW-1185">Reference proteome</keyword>
<dbReference type="SUPFAM" id="SSF118290">
    <property type="entry name" value="WRKY DNA-binding domain"/>
    <property type="match status" value="1"/>
</dbReference>
<comment type="similarity">
    <text evidence="7">Belongs to the WRKY group II-e family.</text>
</comment>
<evidence type="ECO:0000256" key="1">
    <source>
        <dbReference type="ARBA" id="ARBA00004123"/>
    </source>
</evidence>
<dbReference type="OrthoDB" id="1937086at2759"/>
<dbReference type="EMBL" id="CM007379">
    <property type="protein sequence ID" value="OIV91799.1"/>
    <property type="molecule type" value="Genomic_DNA"/>
</dbReference>
<dbReference type="KEGG" id="lang:109333821"/>
<evidence type="ECO:0000256" key="2">
    <source>
        <dbReference type="ARBA" id="ARBA00023015"/>
    </source>
</evidence>
<accession>A0A1J7FV14</accession>
<keyword evidence="3" id="KW-0238">DNA-binding</keyword>
<dbReference type="PANTHER" id="PTHR32096">
    <property type="entry name" value="WRKY TRANSCRIPTION FACTOR 30-RELATED-RELATED"/>
    <property type="match status" value="1"/>
</dbReference>
<proteinExistence type="inferred from homology"/>
<reference evidence="10 11" key="1">
    <citation type="journal article" date="2017" name="Plant Biotechnol. J.">
        <title>A comprehensive draft genome sequence for lupin (Lupinus angustifolius), an emerging health food: insights into plant-microbe interactions and legume evolution.</title>
        <authorList>
            <person name="Hane J.K."/>
            <person name="Ming Y."/>
            <person name="Kamphuis L.G."/>
            <person name="Nelson M.N."/>
            <person name="Garg G."/>
            <person name="Atkins C.A."/>
            <person name="Bayer P.E."/>
            <person name="Bravo A."/>
            <person name="Bringans S."/>
            <person name="Cannon S."/>
            <person name="Edwards D."/>
            <person name="Foley R."/>
            <person name="Gao L.L."/>
            <person name="Harrison M.J."/>
            <person name="Huang W."/>
            <person name="Hurgobin B."/>
            <person name="Li S."/>
            <person name="Liu C.W."/>
            <person name="McGrath A."/>
            <person name="Morahan G."/>
            <person name="Murray J."/>
            <person name="Weller J."/>
            <person name="Jian J."/>
            <person name="Singh K.B."/>
        </authorList>
    </citation>
    <scope>NUCLEOTIDE SEQUENCE [LARGE SCALE GENOMIC DNA]</scope>
    <source>
        <strain evidence="11">cv. Tanjil</strain>
        <tissue evidence="10">Whole plant</tissue>
    </source>
</reference>
<dbReference type="AlphaFoldDB" id="A0A1J7FV14"/>
<comment type="subcellular location">
    <subcellularLocation>
        <location evidence="1">Nucleus</location>
    </subcellularLocation>
</comment>
<evidence type="ECO:0000313" key="11">
    <source>
        <dbReference type="Proteomes" id="UP000188354"/>
    </source>
</evidence>
<dbReference type="GO" id="GO:0005634">
    <property type="term" value="C:nucleus"/>
    <property type="evidence" value="ECO:0007669"/>
    <property type="project" value="UniProtKB-SubCell"/>
</dbReference>
<organism evidence="10 11">
    <name type="scientific">Lupinus angustifolius</name>
    <name type="common">Narrow-leaved blue lupine</name>
    <dbReference type="NCBI Taxonomy" id="3871"/>
    <lineage>
        <taxon>Eukaryota</taxon>
        <taxon>Viridiplantae</taxon>
        <taxon>Streptophyta</taxon>
        <taxon>Embryophyta</taxon>
        <taxon>Tracheophyta</taxon>
        <taxon>Spermatophyta</taxon>
        <taxon>Magnoliopsida</taxon>
        <taxon>eudicotyledons</taxon>
        <taxon>Gunneridae</taxon>
        <taxon>Pentapetalae</taxon>
        <taxon>rosids</taxon>
        <taxon>fabids</taxon>
        <taxon>Fabales</taxon>
        <taxon>Fabaceae</taxon>
        <taxon>Papilionoideae</taxon>
        <taxon>50 kb inversion clade</taxon>
        <taxon>genistoids sensu lato</taxon>
        <taxon>core genistoids</taxon>
        <taxon>Genisteae</taxon>
        <taxon>Lupinus</taxon>
    </lineage>
</organism>
<dbReference type="Gene3D" id="2.20.25.80">
    <property type="entry name" value="WRKY domain"/>
    <property type="match status" value="1"/>
</dbReference>
<evidence type="ECO:0000313" key="10">
    <source>
        <dbReference type="EMBL" id="OIV91799.1"/>
    </source>
</evidence>
<gene>
    <name evidence="10" type="ORF">TanjilG_14378</name>
</gene>
<dbReference type="SMART" id="SM00774">
    <property type="entry name" value="WRKY"/>
    <property type="match status" value="1"/>
</dbReference>
<evidence type="ECO:0000256" key="7">
    <source>
        <dbReference type="ARBA" id="ARBA00060761"/>
    </source>
</evidence>
<comment type="function">
    <text evidence="6">Transcription factor. Interacts specifically with the W box (5'-(T)TGAC[CT]-3'), a frequently occurring elicitor-responsive cis-acting element.</text>
</comment>
<dbReference type="InterPro" id="IPR036576">
    <property type="entry name" value="WRKY_dom_sf"/>
</dbReference>
<feature type="compositionally biased region" description="Low complexity" evidence="8">
    <location>
        <begin position="336"/>
        <end position="348"/>
    </location>
</feature>
<dbReference type="GO" id="GO:0000976">
    <property type="term" value="F:transcription cis-regulatory region binding"/>
    <property type="evidence" value="ECO:0007669"/>
    <property type="project" value="TreeGrafter"/>
</dbReference>
<evidence type="ECO:0000256" key="5">
    <source>
        <dbReference type="ARBA" id="ARBA00023242"/>
    </source>
</evidence>
<dbReference type="Pfam" id="PF03106">
    <property type="entry name" value="WRKY"/>
    <property type="match status" value="1"/>
</dbReference>
<feature type="compositionally biased region" description="Polar residues" evidence="8">
    <location>
        <begin position="320"/>
        <end position="335"/>
    </location>
</feature>
<sequence length="481" mass="52984">MCSIFVQIMESYQGDLTDIVRASSGGAYSNMESSTTTSSSSQAATNNHFSHHHYWQQNFFSDPINYFSSFMEGGTNFGDPFSNMRDPILYDLDIMPSSGNNSSPYFNNTITTTTTSSAEIIRTSCGALEDAAPCFGSNTNTSTATTVFGHKILEDNSIMSSSSHNTKNIFSNMIQISPNATKYNSTSPVMGASPRTIQPSAVVSGNMINATNDFLVGNTGVQISSPRNPGLKRRKNQAKKVVCIPAPAAANSRQTGEVVPSDLWAWRKYGQKPIKGSPYPRGYYRCSSSKGCSARKQVERSRTDPNMLVITYTSEHNHPWPTQRNALAGSSRSQPSKNTNNASTSKNSETSHKAITITKPKEEKQESNNSEGNVSVKEEIEMKDIEKQLEMDDGELSDGISYKPCMLENITSHNNNNQSHEDFFAELGEIETDPLNLLFTQGFHDQKESKALDPFHLFDWLGAGTNNHNNSFEEPNSKRGL</sequence>
<evidence type="ECO:0000259" key="9">
    <source>
        <dbReference type="PROSITE" id="PS50811"/>
    </source>
</evidence>
<evidence type="ECO:0000256" key="8">
    <source>
        <dbReference type="SAM" id="MobiDB-lite"/>
    </source>
</evidence>
<dbReference type="Proteomes" id="UP000188354">
    <property type="component" value="Chromosome LG19"/>
</dbReference>
<keyword evidence="4" id="KW-0804">Transcription</keyword>
<dbReference type="InterPro" id="IPR003657">
    <property type="entry name" value="WRKY_dom"/>
</dbReference>
<feature type="domain" description="WRKY" evidence="9">
    <location>
        <begin position="255"/>
        <end position="321"/>
    </location>
</feature>
<dbReference type="GO" id="GO:0003700">
    <property type="term" value="F:DNA-binding transcription factor activity"/>
    <property type="evidence" value="ECO:0007669"/>
    <property type="project" value="InterPro"/>
</dbReference>
<keyword evidence="2" id="KW-0805">Transcription regulation</keyword>